<dbReference type="AlphaFoldDB" id="A0A834UEL2"/>
<gene>
    <name evidence="1" type="ORF">H0235_003079</name>
</gene>
<name>A0A834UEL2_VESPE</name>
<comment type="caution">
    <text evidence="1">The sequence shown here is derived from an EMBL/GenBank/DDBJ whole genome shotgun (WGS) entry which is preliminary data.</text>
</comment>
<protein>
    <submittedName>
        <fullName evidence="1">Uncharacterized protein</fullName>
    </submittedName>
</protein>
<reference evidence="1" key="1">
    <citation type="journal article" date="2020" name="G3 (Bethesda)">
        <title>High-Quality Assemblies for Three Invasive Social Wasps from the &lt;i&gt;Vespula&lt;/i&gt; Genus.</title>
        <authorList>
            <person name="Harrop T.W.R."/>
            <person name="Guhlin J."/>
            <person name="McLaughlin G.M."/>
            <person name="Permina E."/>
            <person name="Stockwell P."/>
            <person name="Gilligan J."/>
            <person name="Le Lec M.F."/>
            <person name="Gruber M.A.M."/>
            <person name="Quinn O."/>
            <person name="Lovegrove M."/>
            <person name="Duncan E.J."/>
            <person name="Remnant E.J."/>
            <person name="Van Eeckhoven J."/>
            <person name="Graham B."/>
            <person name="Knapp R.A."/>
            <person name="Langford K.W."/>
            <person name="Kronenberg Z."/>
            <person name="Press M.O."/>
            <person name="Eacker S.M."/>
            <person name="Wilson-Rankin E.E."/>
            <person name="Purcell J."/>
            <person name="Lester P.J."/>
            <person name="Dearden P.K."/>
        </authorList>
    </citation>
    <scope>NUCLEOTIDE SEQUENCE</scope>
    <source>
        <strain evidence="1">Volc-1</strain>
    </source>
</reference>
<dbReference type="Proteomes" id="UP000600918">
    <property type="component" value="Unassembled WGS sequence"/>
</dbReference>
<evidence type="ECO:0000313" key="2">
    <source>
        <dbReference type="Proteomes" id="UP000600918"/>
    </source>
</evidence>
<evidence type="ECO:0000313" key="1">
    <source>
        <dbReference type="EMBL" id="KAF7434888.1"/>
    </source>
</evidence>
<organism evidence="1 2">
    <name type="scientific">Vespula pensylvanica</name>
    <name type="common">Western yellow jacket</name>
    <name type="synonym">Wasp</name>
    <dbReference type="NCBI Taxonomy" id="30213"/>
    <lineage>
        <taxon>Eukaryota</taxon>
        <taxon>Metazoa</taxon>
        <taxon>Ecdysozoa</taxon>
        <taxon>Arthropoda</taxon>
        <taxon>Hexapoda</taxon>
        <taxon>Insecta</taxon>
        <taxon>Pterygota</taxon>
        <taxon>Neoptera</taxon>
        <taxon>Endopterygota</taxon>
        <taxon>Hymenoptera</taxon>
        <taxon>Apocrita</taxon>
        <taxon>Aculeata</taxon>
        <taxon>Vespoidea</taxon>
        <taxon>Vespidae</taxon>
        <taxon>Vespinae</taxon>
        <taxon>Vespula</taxon>
    </lineage>
</organism>
<keyword evidence="2" id="KW-1185">Reference proteome</keyword>
<accession>A0A834UEL2</accession>
<proteinExistence type="predicted"/>
<dbReference type="EMBL" id="JACSDY010000002">
    <property type="protein sequence ID" value="KAF7434888.1"/>
    <property type="molecule type" value="Genomic_DNA"/>
</dbReference>
<sequence>MVVIAALDQNCIVLAKEIRFPFQQSPSREWNPPSNMQRLLAREGAKKNVCSSPFPYFDTALSAEGNGRTLDKLKKLRR</sequence>